<dbReference type="EMBL" id="LXQA010030515">
    <property type="protein sequence ID" value="MCH95717.1"/>
    <property type="molecule type" value="Genomic_DNA"/>
</dbReference>
<name>A0A392N7E4_9FABA</name>
<feature type="non-terminal residue" evidence="1">
    <location>
        <position position="40"/>
    </location>
</feature>
<dbReference type="AlphaFoldDB" id="A0A392N7E4"/>
<keyword evidence="2" id="KW-1185">Reference proteome</keyword>
<evidence type="ECO:0000313" key="1">
    <source>
        <dbReference type="EMBL" id="MCH95717.1"/>
    </source>
</evidence>
<comment type="caution">
    <text evidence="1">The sequence shown here is derived from an EMBL/GenBank/DDBJ whole genome shotgun (WGS) entry which is preliminary data.</text>
</comment>
<protein>
    <submittedName>
        <fullName evidence="1">Uncharacterized protein</fullName>
    </submittedName>
</protein>
<gene>
    <name evidence="1" type="ORF">A2U01_0016698</name>
</gene>
<accession>A0A392N7E4</accession>
<proteinExistence type="predicted"/>
<dbReference type="Proteomes" id="UP000265520">
    <property type="component" value="Unassembled WGS sequence"/>
</dbReference>
<reference evidence="1 2" key="1">
    <citation type="journal article" date="2018" name="Front. Plant Sci.">
        <title>Red Clover (Trifolium pratense) and Zigzag Clover (T. medium) - A Picture of Genomic Similarities and Differences.</title>
        <authorList>
            <person name="Dluhosova J."/>
            <person name="Istvanek J."/>
            <person name="Nedelnik J."/>
            <person name="Repkova J."/>
        </authorList>
    </citation>
    <scope>NUCLEOTIDE SEQUENCE [LARGE SCALE GENOMIC DNA]</scope>
    <source>
        <strain evidence="2">cv. 10/8</strain>
        <tissue evidence="1">Leaf</tissue>
    </source>
</reference>
<organism evidence="1 2">
    <name type="scientific">Trifolium medium</name>
    <dbReference type="NCBI Taxonomy" id="97028"/>
    <lineage>
        <taxon>Eukaryota</taxon>
        <taxon>Viridiplantae</taxon>
        <taxon>Streptophyta</taxon>
        <taxon>Embryophyta</taxon>
        <taxon>Tracheophyta</taxon>
        <taxon>Spermatophyta</taxon>
        <taxon>Magnoliopsida</taxon>
        <taxon>eudicotyledons</taxon>
        <taxon>Gunneridae</taxon>
        <taxon>Pentapetalae</taxon>
        <taxon>rosids</taxon>
        <taxon>fabids</taxon>
        <taxon>Fabales</taxon>
        <taxon>Fabaceae</taxon>
        <taxon>Papilionoideae</taxon>
        <taxon>50 kb inversion clade</taxon>
        <taxon>NPAAA clade</taxon>
        <taxon>Hologalegina</taxon>
        <taxon>IRL clade</taxon>
        <taxon>Trifolieae</taxon>
        <taxon>Trifolium</taxon>
    </lineage>
</organism>
<evidence type="ECO:0000313" key="2">
    <source>
        <dbReference type="Proteomes" id="UP000265520"/>
    </source>
</evidence>
<sequence length="40" mass="4612">MNFEIDSKRVVDNLYSKNTSISDFSAIRRRANEVAHDIAK</sequence>